<dbReference type="PANTHER" id="PTHR10537">
    <property type="entry name" value="DNA PRIMASE LARGE SUBUNIT"/>
    <property type="match status" value="1"/>
</dbReference>
<dbReference type="CDD" id="cd07322">
    <property type="entry name" value="PriL_PriS_Eukaryotic"/>
    <property type="match status" value="1"/>
</dbReference>
<comment type="similarity">
    <text evidence="1 9">Belongs to the eukaryotic-type primase large subunit family.</text>
</comment>
<evidence type="ECO:0000256" key="8">
    <source>
        <dbReference type="ARBA" id="ARBA00023125"/>
    </source>
</evidence>
<evidence type="ECO:0000256" key="2">
    <source>
        <dbReference type="ARBA" id="ARBA00022485"/>
    </source>
</evidence>
<evidence type="ECO:0000259" key="11">
    <source>
        <dbReference type="Pfam" id="PF04104"/>
    </source>
</evidence>
<dbReference type="Gene3D" id="1.20.930.80">
    <property type="match status" value="1"/>
</dbReference>
<dbReference type="KEGG" id="som:SOMG_00967"/>
<dbReference type="PIRSF" id="PIRSF009449">
    <property type="entry name" value="DNA_primase_large_subunit"/>
    <property type="match status" value="1"/>
</dbReference>
<dbReference type="EMBL" id="CP115611">
    <property type="protein sequence ID" value="WBW71669.1"/>
    <property type="molecule type" value="Genomic_DNA"/>
</dbReference>
<evidence type="ECO:0000313" key="13">
    <source>
        <dbReference type="Proteomes" id="UP001212411"/>
    </source>
</evidence>
<keyword evidence="6 9" id="KW-0408">Iron</keyword>
<keyword evidence="13" id="KW-1185">Reference proteome</keyword>
<gene>
    <name evidence="12" type="primary">spp2</name>
    <name evidence="12" type="ORF">SOMG_00967</name>
</gene>
<keyword evidence="3 9" id="KW-0639">Primosome</keyword>
<dbReference type="AlphaFoldDB" id="A0AAE9W8J0"/>
<dbReference type="GO" id="GO:0005658">
    <property type="term" value="C:alpha DNA polymerase:primase complex"/>
    <property type="evidence" value="ECO:0007669"/>
    <property type="project" value="TreeGrafter"/>
</dbReference>
<evidence type="ECO:0000256" key="1">
    <source>
        <dbReference type="ARBA" id="ARBA00010564"/>
    </source>
</evidence>
<dbReference type="Proteomes" id="UP001212411">
    <property type="component" value="Chromosome 1"/>
</dbReference>
<sequence>MFRSTKSRAVERNRNFARDVSTNVSYPTRLNFYLNPPHEEVSIEEFETWAIDRLYVLGEIESALFRNKAKKELDMIIKRVVDKHLPMGSNMARVVKGAGLDEERRKDHYSHFILRLAFSRSEELRYRFLRAESALFKYRFINEEARERQNFVDSLNFQWNAVSKEEKSQYLSKIQAACQRNVENESFFKVPFIKVPDLVERRAVFVHKGFAYVPFSEQISIVIEEFEKNLKLSLENTAKALPRLDEDDRLLPILNHLSRGFVAPEVTVSAAKPGEVTADQVDSLVPHFPLCARHLHNVLRKEKHLRHFSRLQYGLFLKDIGLSVEEALIFWKRSFSNVNDDKFNKEYRYNVRHSYGLEGNRKNYKGYSCQQILTGPQLGPGDAHGCPYRTYSLDNLVTALTTLGITPDSSGCREVVDAVKGRHYHIACTRVFELTHPQKGTLEESIHHPLQYYQLSTGRQ</sequence>
<dbReference type="GO" id="GO:0006269">
    <property type="term" value="P:DNA replication, synthesis of primer"/>
    <property type="evidence" value="ECO:0007669"/>
    <property type="project" value="UniProtKB-KW"/>
</dbReference>
<dbReference type="InterPro" id="IPR007238">
    <property type="entry name" value="DNA_primase_lsu_euk/arc"/>
</dbReference>
<dbReference type="PANTHER" id="PTHR10537:SF3">
    <property type="entry name" value="DNA PRIMASE LARGE SUBUNIT"/>
    <property type="match status" value="1"/>
</dbReference>
<comment type="cofactor">
    <cofactor evidence="9">
        <name>[4Fe-4S] cluster</name>
        <dbReference type="ChEBI" id="CHEBI:49883"/>
    </cofactor>
    <text evidence="9">Binds 1 [4Fe-4S] cluster.</text>
</comment>
<dbReference type="Pfam" id="PF04104">
    <property type="entry name" value="DNA_primase_lrg"/>
    <property type="match status" value="1"/>
</dbReference>
<dbReference type="InterPro" id="IPR058560">
    <property type="entry name" value="DNA_primase_C"/>
</dbReference>
<dbReference type="GO" id="GO:0006270">
    <property type="term" value="P:DNA replication initiation"/>
    <property type="evidence" value="ECO:0007669"/>
    <property type="project" value="TreeGrafter"/>
</dbReference>
<dbReference type="RefSeq" id="XP_056035912.1">
    <property type="nucleotide sequence ID" value="XM_056179760.1"/>
</dbReference>
<dbReference type="Pfam" id="PF26466">
    <property type="entry name" value="DNA_primase_lrg_N"/>
    <property type="match status" value="1"/>
</dbReference>
<accession>A0AAE9W8J0</accession>
<evidence type="ECO:0000256" key="5">
    <source>
        <dbReference type="ARBA" id="ARBA00022723"/>
    </source>
</evidence>
<keyword evidence="8 9" id="KW-0238">DNA-binding</keyword>
<feature type="binding site" evidence="10">
    <location>
        <position position="291"/>
    </location>
    <ligand>
        <name>[4Fe-4S] cluster</name>
        <dbReference type="ChEBI" id="CHEBI:49883"/>
    </ligand>
</feature>
<dbReference type="GO" id="GO:0051539">
    <property type="term" value="F:4 iron, 4 sulfur cluster binding"/>
    <property type="evidence" value="ECO:0007669"/>
    <property type="project" value="UniProtKB-UniRule"/>
</dbReference>
<keyword evidence="4 9" id="KW-0235">DNA replication</keyword>
<dbReference type="GeneID" id="80874449"/>
<dbReference type="InterPro" id="IPR016558">
    <property type="entry name" value="DNA_primase_lsu_euk"/>
</dbReference>
<dbReference type="GO" id="GO:0003677">
    <property type="term" value="F:DNA binding"/>
    <property type="evidence" value="ECO:0007669"/>
    <property type="project" value="UniProtKB-UniRule"/>
</dbReference>
<dbReference type="FunFam" id="1.20.930.80:FF:000003">
    <property type="entry name" value="DNA primase large subunit"/>
    <property type="match status" value="1"/>
</dbReference>
<name>A0AAE9W8J0_9SCHI</name>
<feature type="binding site" evidence="10">
    <location>
        <position position="428"/>
    </location>
    <ligand>
        <name>[4Fe-4S] cluster</name>
        <dbReference type="ChEBI" id="CHEBI:49883"/>
    </ligand>
</feature>
<organism evidence="12 13">
    <name type="scientific">Schizosaccharomyces osmophilus</name>
    <dbReference type="NCBI Taxonomy" id="2545709"/>
    <lineage>
        <taxon>Eukaryota</taxon>
        <taxon>Fungi</taxon>
        <taxon>Dikarya</taxon>
        <taxon>Ascomycota</taxon>
        <taxon>Taphrinomycotina</taxon>
        <taxon>Schizosaccharomycetes</taxon>
        <taxon>Schizosaccharomycetales</taxon>
        <taxon>Schizosaccharomycetaceae</taxon>
        <taxon>Schizosaccharomyces</taxon>
    </lineage>
</organism>
<evidence type="ECO:0000256" key="9">
    <source>
        <dbReference type="PIRNR" id="PIRNR009449"/>
    </source>
</evidence>
<evidence type="ECO:0000256" key="10">
    <source>
        <dbReference type="PIRSR" id="PIRSR009449-1"/>
    </source>
</evidence>
<keyword evidence="5 9" id="KW-0479">Metal-binding</keyword>
<reference evidence="12 13" key="1">
    <citation type="journal article" date="2023" name="G3 (Bethesda)">
        <title>A high-quality reference genome for the fission yeast Schizosaccharomyces osmophilus.</title>
        <authorList>
            <person name="Jia G.S."/>
            <person name="Zhang W.C."/>
            <person name="Liang Y."/>
            <person name="Liu X.H."/>
            <person name="Rhind N."/>
            <person name="Pidoux A."/>
            <person name="Brysch-Herzberg M."/>
            <person name="Du L.L."/>
        </authorList>
    </citation>
    <scope>NUCLEOTIDE SEQUENCE [LARGE SCALE GENOMIC DNA]</scope>
    <source>
        <strain evidence="12 13">CBS 15793</strain>
    </source>
</reference>
<evidence type="ECO:0000256" key="3">
    <source>
        <dbReference type="ARBA" id="ARBA00022515"/>
    </source>
</evidence>
<feature type="binding site" evidence="10">
    <location>
        <position position="369"/>
    </location>
    <ligand>
        <name>[4Fe-4S] cluster</name>
        <dbReference type="ChEBI" id="CHEBI:49883"/>
    </ligand>
</feature>
<evidence type="ECO:0000313" key="12">
    <source>
        <dbReference type="EMBL" id="WBW71669.1"/>
    </source>
</evidence>
<proteinExistence type="inferred from homology"/>
<feature type="binding site" evidence="10">
    <location>
        <position position="386"/>
    </location>
    <ligand>
        <name>[4Fe-4S] cluster</name>
        <dbReference type="ChEBI" id="CHEBI:49883"/>
    </ligand>
</feature>
<evidence type="ECO:0000256" key="6">
    <source>
        <dbReference type="ARBA" id="ARBA00023004"/>
    </source>
</evidence>
<dbReference type="GO" id="GO:0046872">
    <property type="term" value="F:metal ion binding"/>
    <property type="evidence" value="ECO:0007669"/>
    <property type="project" value="UniProtKB-UniRule"/>
</dbReference>
<evidence type="ECO:0000256" key="4">
    <source>
        <dbReference type="ARBA" id="ARBA00022705"/>
    </source>
</evidence>
<feature type="domain" description="DNA primase large subunit C-terminal" evidence="11">
    <location>
        <begin position="287"/>
        <end position="453"/>
    </location>
</feature>
<keyword evidence="2 9" id="KW-0004">4Fe-4S</keyword>
<protein>
    <recommendedName>
        <fullName evidence="9">DNA primase large subunit</fullName>
    </recommendedName>
</protein>
<comment type="function">
    <text evidence="9">DNA primase is the polymerase that synthesizes small RNA primers for the Okazaki fragments made during discontinuous DNA replication.</text>
</comment>
<evidence type="ECO:0000256" key="7">
    <source>
        <dbReference type="ARBA" id="ARBA00023014"/>
    </source>
</evidence>
<keyword evidence="7 9" id="KW-0411">Iron-sulfur</keyword>